<name>A0A9W9YQF7_9CNID</name>
<organism evidence="2 3">
    <name type="scientific">Desmophyllum pertusum</name>
    <dbReference type="NCBI Taxonomy" id="174260"/>
    <lineage>
        <taxon>Eukaryota</taxon>
        <taxon>Metazoa</taxon>
        <taxon>Cnidaria</taxon>
        <taxon>Anthozoa</taxon>
        <taxon>Hexacorallia</taxon>
        <taxon>Scleractinia</taxon>
        <taxon>Caryophylliina</taxon>
        <taxon>Caryophylliidae</taxon>
        <taxon>Desmophyllum</taxon>
    </lineage>
</organism>
<evidence type="ECO:0000256" key="1">
    <source>
        <dbReference type="SAM" id="Phobius"/>
    </source>
</evidence>
<evidence type="ECO:0008006" key="4">
    <source>
        <dbReference type="Google" id="ProtNLM"/>
    </source>
</evidence>
<accession>A0A9W9YQF7</accession>
<dbReference type="Pfam" id="PF15071">
    <property type="entry name" value="TMEM220"/>
    <property type="match status" value="1"/>
</dbReference>
<dbReference type="EMBL" id="MU827307">
    <property type="protein sequence ID" value="KAJ7362113.1"/>
    <property type="molecule type" value="Genomic_DNA"/>
</dbReference>
<feature type="transmembrane region" description="Helical" evidence="1">
    <location>
        <begin position="145"/>
        <end position="165"/>
    </location>
</feature>
<keyword evidence="3" id="KW-1185">Reference proteome</keyword>
<dbReference type="PANTHER" id="PTHR34262">
    <property type="entry name" value="TRANSMEMBRANE PROTEIN 220"/>
    <property type="match status" value="1"/>
</dbReference>
<keyword evidence="1" id="KW-0812">Transmembrane</keyword>
<sequence>MAEWSAIPIQDNQQLLAKICNPWTWRIANGFMAVFFGLAAYVQINDPDPIIWMLIYAMPCLLCLVLAIDPSLQDHFLWKLTAVTHVGVCILAVCYSLSILFRTEIGSKNPLKYEEGREIVGLLIIVAWLGLCRLTRVKSFSETTVYLWTATIAVSLIPFVLWGYYLTTWDVSSLQSHCKDIISRHLYKQEI</sequence>
<evidence type="ECO:0000313" key="3">
    <source>
        <dbReference type="Proteomes" id="UP001163046"/>
    </source>
</evidence>
<dbReference type="Proteomes" id="UP001163046">
    <property type="component" value="Unassembled WGS sequence"/>
</dbReference>
<evidence type="ECO:0000313" key="2">
    <source>
        <dbReference type="EMBL" id="KAJ7362113.1"/>
    </source>
</evidence>
<feature type="transmembrane region" description="Helical" evidence="1">
    <location>
        <begin position="119"/>
        <end position="136"/>
    </location>
</feature>
<dbReference type="InterPro" id="IPR029377">
    <property type="entry name" value="TMEM220"/>
</dbReference>
<proteinExistence type="predicted"/>
<dbReference type="AlphaFoldDB" id="A0A9W9YQF7"/>
<gene>
    <name evidence="2" type="ORF">OS493_013204</name>
</gene>
<feature type="transmembrane region" description="Helical" evidence="1">
    <location>
        <begin position="50"/>
        <end position="68"/>
    </location>
</feature>
<protein>
    <recommendedName>
        <fullName evidence="4">Transmembrane protein 220</fullName>
    </recommendedName>
</protein>
<reference evidence="2" key="1">
    <citation type="submission" date="2023-01" db="EMBL/GenBank/DDBJ databases">
        <title>Genome assembly of the deep-sea coral Lophelia pertusa.</title>
        <authorList>
            <person name="Herrera S."/>
            <person name="Cordes E."/>
        </authorList>
    </citation>
    <scope>NUCLEOTIDE SEQUENCE</scope>
    <source>
        <strain evidence="2">USNM1676648</strain>
        <tissue evidence="2">Polyp</tissue>
    </source>
</reference>
<dbReference type="PANTHER" id="PTHR34262:SF1">
    <property type="entry name" value="TRANSMEMBRANE PROTEIN 220"/>
    <property type="match status" value="1"/>
</dbReference>
<keyword evidence="1" id="KW-1133">Transmembrane helix</keyword>
<dbReference type="OrthoDB" id="9924288at2759"/>
<comment type="caution">
    <text evidence="2">The sequence shown here is derived from an EMBL/GenBank/DDBJ whole genome shotgun (WGS) entry which is preliminary data.</text>
</comment>
<keyword evidence="1" id="KW-0472">Membrane</keyword>
<feature type="transmembrane region" description="Helical" evidence="1">
    <location>
        <begin position="23"/>
        <end position="44"/>
    </location>
</feature>
<feature type="transmembrane region" description="Helical" evidence="1">
    <location>
        <begin position="80"/>
        <end position="99"/>
    </location>
</feature>